<keyword evidence="2" id="KW-1003">Cell membrane</keyword>
<feature type="transmembrane region" description="Helical" evidence="10">
    <location>
        <begin position="114"/>
        <end position="136"/>
    </location>
</feature>
<name>A0AA36F358_OCTVU</name>
<dbReference type="Gene3D" id="1.20.1070.10">
    <property type="entry name" value="Rhodopsin 7-helix transmembrane proteins"/>
    <property type="match status" value="2"/>
</dbReference>
<dbReference type="PANTHER" id="PTHR24248:SF125">
    <property type="entry name" value="DOPAMINE D2-LIKE RECEPTOR"/>
    <property type="match status" value="1"/>
</dbReference>
<dbReference type="PROSITE" id="PS50262">
    <property type="entry name" value="G_PROTEIN_RECEP_F1_2"/>
    <property type="match status" value="1"/>
</dbReference>
<dbReference type="GO" id="GO:0005886">
    <property type="term" value="C:plasma membrane"/>
    <property type="evidence" value="ECO:0007669"/>
    <property type="project" value="UniProtKB-SubCell"/>
</dbReference>
<reference evidence="12" key="1">
    <citation type="submission" date="2023-08" db="EMBL/GenBank/DDBJ databases">
        <authorList>
            <person name="Alioto T."/>
            <person name="Alioto T."/>
            <person name="Gomez Garrido J."/>
        </authorList>
    </citation>
    <scope>NUCLEOTIDE SEQUENCE</scope>
</reference>
<dbReference type="Pfam" id="PF00001">
    <property type="entry name" value="7tm_1"/>
    <property type="match status" value="1"/>
</dbReference>
<evidence type="ECO:0000256" key="10">
    <source>
        <dbReference type="SAM" id="Phobius"/>
    </source>
</evidence>
<dbReference type="AlphaFoldDB" id="A0AA36F358"/>
<keyword evidence="8" id="KW-0675">Receptor</keyword>
<keyword evidence="5" id="KW-0297">G-protein coupled receptor</keyword>
<dbReference type="Proteomes" id="UP001162480">
    <property type="component" value="Chromosome 6"/>
</dbReference>
<keyword evidence="7" id="KW-1015">Disulfide bond</keyword>
<evidence type="ECO:0000313" key="13">
    <source>
        <dbReference type="Proteomes" id="UP001162480"/>
    </source>
</evidence>
<accession>A0AA36F358</accession>
<evidence type="ECO:0000259" key="11">
    <source>
        <dbReference type="PROSITE" id="PS50262"/>
    </source>
</evidence>
<evidence type="ECO:0000256" key="4">
    <source>
        <dbReference type="ARBA" id="ARBA00022989"/>
    </source>
</evidence>
<dbReference type="SUPFAM" id="SSF81321">
    <property type="entry name" value="Family A G protein-coupled receptor-like"/>
    <property type="match status" value="1"/>
</dbReference>
<evidence type="ECO:0000256" key="1">
    <source>
        <dbReference type="ARBA" id="ARBA00004651"/>
    </source>
</evidence>
<evidence type="ECO:0000256" key="7">
    <source>
        <dbReference type="ARBA" id="ARBA00023157"/>
    </source>
</evidence>
<protein>
    <submittedName>
        <fullName evidence="12">Type-1A angiotensin II receptor-like</fullName>
    </submittedName>
</protein>
<evidence type="ECO:0000256" key="6">
    <source>
        <dbReference type="ARBA" id="ARBA00023136"/>
    </source>
</evidence>
<dbReference type="InterPro" id="IPR017452">
    <property type="entry name" value="GPCR_Rhodpsn_7TM"/>
</dbReference>
<gene>
    <name evidence="12" type="ORF">OCTVUL_1B025123</name>
</gene>
<dbReference type="InterPro" id="IPR000276">
    <property type="entry name" value="GPCR_Rhodpsn"/>
</dbReference>
<evidence type="ECO:0000313" key="12">
    <source>
        <dbReference type="EMBL" id="CAI9723966.1"/>
    </source>
</evidence>
<keyword evidence="3 10" id="KW-0812">Transmembrane</keyword>
<comment type="subcellular location">
    <subcellularLocation>
        <location evidence="1">Cell membrane</location>
        <topology evidence="1">Multi-pass membrane protein</topology>
    </subcellularLocation>
</comment>
<evidence type="ECO:0000256" key="2">
    <source>
        <dbReference type="ARBA" id="ARBA00022475"/>
    </source>
</evidence>
<feature type="domain" description="G-protein coupled receptors family 1 profile" evidence="11">
    <location>
        <begin position="1"/>
        <end position="170"/>
    </location>
</feature>
<keyword evidence="6 10" id="KW-0472">Membrane</keyword>
<evidence type="ECO:0000256" key="3">
    <source>
        <dbReference type="ARBA" id="ARBA00022692"/>
    </source>
</evidence>
<sequence>MDKFMVFFTCTSSELTLLIISLERYNKVCRFNKYQLKIRHAKISAIIINIIAILVSVPPILYFDRIDYRGLSIFRRKAEQRFREKSISLRKNDQKDFRRTFSEKRRRSRRVNSIIASITVLFVISFIPCLLLGITYPLLKNIKLSVPVERLKEFGIRLWILNSSLNPVVYGMLNARFRNEFLKILKELFNIKIFKTTSTTDSTLEDSS</sequence>
<proteinExistence type="predicted"/>
<keyword evidence="13" id="KW-1185">Reference proteome</keyword>
<feature type="transmembrane region" description="Helical" evidence="10">
    <location>
        <begin position="43"/>
        <end position="63"/>
    </location>
</feature>
<dbReference type="GO" id="GO:0004930">
    <property type="term" value="F:G protein-coupled receptor activity"/>
    <property type="evidence" value="ECO:0007669"/>
    <property type="project" value="UniProtKB-KW"/>
</dbReference>
<evidence type="ECO:0000256" key="9">
    <source>
        <dbReference type="ARBA" id="ARBA00023224"/>
    </source>
</evidence>
<keyword evidence="4 10" id="KW-1133">Transmembrane helix</keyword>
<evidence type="ECO:0000256" key="5">
    <source>
        <dbReference type="ARBA" id="ARBA00023040"/>
    </source>
</evidence>
<dbReference type="EMBL" id="OX597819">
    <property type="protein sequence ID" value="CAI9723966.1"/>
    <property type="molecule type" value="Genomic_DNA"/>
</dbReference>
<keyword evidence="9" id="KW-0807">Transducer</keyword>
<dbReference type="PRINTS" id="PR00237">
    <property type="entry name" value="GPCRRHODOPSN"/>
</dbReference>
<dbReference type="PANTHER" id="PTHR24248">
    <property type="entry name" value="ADRENERGIC RECEPTOR-RELATED G-PROTEIN COUPLED RECEPTOR"/>
    <property type="match status" value="1"/>
</dbReference>
<evidence type="ECO:0000256" key="8">
    <source>
        <dbReference type="ARBA" id="ARBA00023170"/>
    </source>
</evidence>
<organism evidence="12 13">
    <name type="scientific">Octopus vulgaris</name>
    <name type="common">Common octopus</name>
    <dbReference type="NCBI Taxonomy" id="6645"/>
    <lineage>
        <taxon>Eukaryota</taxon>
        <taxon>Metazoa</taxon>
        <taxon>Spiralia</taxon>
        <taxon>Lophotrochozoa</taxon>
        <taxon>Mollusca</taxon>
        <taxon>Cephalopoda</taxon>
        <taxon>Coleoidea</taxon>
        <taxon>Octopodiformes</taxon>
        <taxon>Octopoda</taxon>
        <taxon>Incirrata</taxon>
        <taxon>Octopodidae</taxon>
        <taxon>Octopus</taxon>
    </lineage>
</organism>